<organism evidence="2">
    <name type="scientific">Solibacter usitatus (strain Ellin6076)</name>
    <dbReference type="NCBI Taxonomy" id="234267"/>
    <lineage>
        <taxon>Bacteria</taxon>
        <taxon>Pseudomonadati</taxon>
        <taxon>Acidobacteriota</taxon>
        <taxon>Terriglobia</taxon>
        <taxon>Bryobacterales</taxon>
        <taxon>Solibacteraceae</taxon>
        <taxon>Candidatus Solibacter</taxon>
    </lineage>
</organism>
<evidence type="ECO:0000256" key="1">
    <source>
        <dbReference type="SAM" id="MobiDB-lite"/>
    </source>
</evidence>
<dbReference type="OrthoDB" id="21490at2"/>
<reference evidence="2" key="1">
    <citation type="submission" date="2006-10" db="EMBL/GenBank/DDBJ databases">
        <title>Complete sequence of Solibacter usitatus Ellin6076.</title>
        <authorList>
            <consortium name="US DOE Joint Genome Institute"/>
            <person name="Copeland A."/>
            <person name="Lucas S."/>
            <person name="Lapidus A."/>
            <person name="Barry K."/>
            <person name="Detter J.C."/>
            <person name="Glavina del Rio T."/>
            <person name="Hammon N."/>
            <person name="Israni S."/>
            <person name="Dalin E."/>
            <person name="Tice H."/>
            <person name="Pitluck S."/>
            <person name="Thompson L.S."/>
            <person name="Brettin T."/>
            <person name="Bruce D."/>
            <person name="Han C."/>
            <person name="Tapia R."/>
            <person name="Gilna P."/>
            <person name="Schmutz J."/>
            <person name="Larimer F."/>
            <person name="Land M."/>
            <person name="Hauser L."/>
            <person name="Kyrpides N."/>
            <person name="Mikhailova N."/>
            <person name="Janssen P.H."/>
            <person name="Kuske C.R."/>
            <person name="Richardson P."/>
        </authorList>
    </citation>
    <scope>NUCLEOTIDE SEQUENCE</scope>
    <source>
        <strain evidence="2">Ellin6076</strain>
    </source>
</reference>
<dbReference type="InParanoid" id="Q01Y12"/>
<evidence type="ECO:0000313" key="2">
    <source>
        <dbReference type="EMBL" id="ABJ85453.1"/>
    </source>
</evidence>
<gene>
    <name evidence="2" type="ordered locus">Acid_4492</name>
</gene>
<dbReference type="HOGENOM" id="CLU_097931_0_0_0"/>
<feature type="compositionally biased region" description="Pro residues" evidence="1">
    <location>
        <begin position="169"/>
        <end position="179"/>
    </location>
</feature>
<name>Q01Y12_SOLUE</name>
<dbReference type="STRING" id="234267.Acid_4492"/>
<accession>Q01Y12</accession>
<proteinExistence type="predicted"/>
<sequence>MPTKKVDDADYWKARRGRFEIPELPPSANPAVLPSEDPAAFDALTAEYYARFQPARPEERCYVDDIIYCEWMLRRLRRTEIELNTFVYEHASHTHPDYPMGQPAAERPRVFTALGWRMISTRKALREAFASLRELRANPIPEIGFVPETLPPVPPPTSRDREGALPTLTPTPPAPPSPSPRTATVRERSTGLSTPGTPANAPLHRPSPITE</sequence>
<feature type="region of interest" description="Disordered" evidence="1">
    <location>
        <begin position="144"/>
        <end position="211"/>
    </location>
</feature>
<dbReference type="AlphaFoldDB" id="Q01Y12"/>
<dbReference type="KEGG" id="sus:Acid_4492"/>
<protein>
    <submittedName>
        <fullName evidence="2">Uncharacterized protein</fullName>
    </submittedName>
</protein>
<dbReference type="EMBL" id="CP000473">
    <property type="protein sequence ID" value="ABJ85453.1"/>
    <property type="molecule type" value="Genomic_DNA"/>
</dbReference>